<protein>
    <submittedName>
        <fullName evidence="1">Uncharacterized protein</fullName>
    </submittedName>
</protein>
<evidence type="ECO:0000313" key="1">
    <source>
        <dbReference type="EMBL" id="KHN78797.1"/>
    </source>
</evidence>
<reference evidence="1 2" key="1">
    <citation type="submission" date="2014-11" db="EMBL/GenBank/DDBJ databases">
        <title>Genetic blueprint of the zoonotic pathogen Toxocara canis.</title>
        <authorList>
            <person name="Zhu X.-Q."/>
            <person name="Korhonen P.K."/>
            <person name="Cai H."/>
            <person name="Young N.D."/>
            <person name="Nejsum P."/>
            <person name="von Samson-Himmelstjerna G."/>
            <person name="Boag P.R."/>
            <person name="Tan P."/>
            <person name="Li Q."/>
            <person name="Min J."/>
            <person name="Yang Y."/>
            <person name="Wang X."/>
            <person name="Fang X."/>
            <person name="Hall R.S."/>
            <person name="Hofmann A."/>
            <person name="Sternberg P.W."/>
            <person name="Jex A.R."/>
            <person name="Gasser R.B."/>
        </authorList>
    </citation>
    <scope>NUCLEOTIDE SEQUENCE [LARGE SCALE GENOMIC DNA]</scope>
    <source>
        <strain evidence="1">PN_DK_2014</strain>
    </source>
</reference>
<proteinExistence type="predicted"/>
<gene>
    <name evidence="1" type="ORF">Tcan_10148</name>
</gene>
<organism evidence="1 2">
    <name type="scientific">Toxocara canis</name>
    <name type="common">Canine roundworm</name>
    <dbReference type="NCBI Taxonomy" id="6265"/>
    <lineage>
        <taxon>Eukaryota</taxon>
        <taxon>Metazoa</taxon>
        <taxon>Ecdysozoa</taxon>
        <taxon>Nematoda</taxon>
        <taxon>Chromadorea</taxon>
        <taxon>Rhabditida</taxon>
        <taxon>Spirurina</taxon>
        <taxon>Ascaridomorpha</taxon>
        <taxon>Ascaridoidea</taxon>
        <taxon>Toxocaridae</taxon>
        <taxon>Toxocara</taxon>
    </lineage>
</organism>
<dbReference type="AlphaFoldDB" id="A0A0B2VBI6"/>
<accession>A0A0B2VBI6</accession>
<keyword evidence="2" id="KW-1185">Reference proteome</keyword>
<name>A0A0B2VBI6_TOXCA</name>
<sequence>MTMKKAQILLDPITRVNQRIIFLRPNRLTCSPTDREEQVGTTGQTDRYVHKCANPHIYTHRRDVAIMRFASCNFVKAHKKALFYASGIN</sequence>
<comment type="caution">
    <text evidence="1">The sequence shown here is derived from an EMBL/GenBank/DDBJ whole genome shotgun (WGS) entry which is preliminary data.</text>
</comment>
<dbReference type="EMBL" id="JPKZ01002028">
    <property type="protein sequence ID" value="KHN78797.1"/>
    <property type="molecule type" value="Genomic_DNA"/>
</dbReference>
<dbReference type="Proteomes" id="UP000031036">
    <property type="component" value="Unassembled WGS sequence"/>
</dbReference>
<evidence type="ECO:0000313" key="2">
    <source>
        <dbReference type="Proteomes" id="UP000031036"/>
    </source>
</evidence>